<evidence type="ECO:0000313" key="7">
    <source>
        <dbReference type="EMBL" id="SPD29141.1"/>
    </source>
</evidence>
<proteinExistence type="predicted"/>
<dbReference type="EMBL" id="OIVN01006260">
    <property type="protein sequence ID" value="SPD29141.1"/>
    <property type="molecule type" value="Genomic_DNA"/>
</dbReference>
<dbReference type="PANTHER" id="PTHR31415">
    <property type="entry name" value="OS05G0367900 PROTEIN"/>
    <property type="match status" value="1"/>
</dbReference>
<evidence type="ECO:0000256" key="4">
    <source>
        <dbReference type="ARBA" id="ARBA00023136"/>
    </source>
</evidence>
<evidence type="ECO:0000259" key="6">
    <source>
        <dbReference type="Pfam" id="PF03168"/>
    </source>
</evidence>
<accession>A0A2N9IYL1</accession>
<keyword evidence="3 5" id="KW-1133">Transmembrane helix</keyword>
<evidence type="ECO:0000256" key="2">
    <source>
        <dbReference type="ARBA" id="ARBA00022692"/>
    </source>
</evidence>
<dbReference type="GO" id="GO:0009506">
    <property type="term" value="C:plasmodesma"/>
    <property type="evidence" value="ECO:0007669"/>
    <property type="project" value="TreeGrafter"/>
</dbReference>
<dbReference type="InterPro" id="IPR044839">
    <property type="entry name" value="NDR1-like"/>
</dbReference>
<feature type="transmembrane region" description="Helical" evidence="5">
    <location>
        <begin position="12"/>
        <end position="39"/>
    </location>
</feature>
<reference evidence="7" key="1">
    <citation type="submission" date="2018-02" db="EMBL/GenBank/DDBJ databases">
        <authorList>
            <person name="Cohen D.B."/>
            <person name="Kent A.D."/>
        </authorList>
    </citation>
    <scope>NUCLEOTIDE SEQUENCE</scope>
</reference>
<gene>
    <name evidence="7" type="ORF">FSB_LOCUS57023</name>
</gene>
<dbReference type="GO" id="GO:0098542">
    <property type="term" value="P:defense response to other organism"/>
    <property type="evidence" value="ECO:0007669"/>
    <property type="project" value="InterPro"/>
</dbReference>
<organism evidence="7">
    <name type="scientific">Fagus sylvatica</name>
    <name type="common">Beechnut</name>
    <dbReference type="NCBI Taxonomy" id="28930"/>
    <lineage>
        <taxon>Eukaryota</taxon>
        <taxon>Viridiplantae</taxon>
        <taxon>Streptophyta</taxon>
        <taxon>Embryophyta</taxon>
        <taxon>Tracheophyta</taxon>
        <taxon>Spermatophyta</taxon>
        <taxon>Magnoliopsida</taxon>
        <taxon>eudicotyledons</taxon>
        <taxon>Gunneridae</taxon>
        <taxon>Pentapetalae</taxon>
        <taxon>rosids</taxon>
        <taxon>fabids</taxon>
        <taxon>Fagales</taxon>
        <taxon>Fagaceae</taxon>
        <taxon>Fagus</taxon>
    </lineage>
</organism>
<feature type="domain" description="Late embryogenesis abundant protein LEA-2 subgroup" evidence="6">
    <location>
        <begin position="71"/>
        <end position="164"/>
    </location>
</feature>
<dbReference type="AlphaFoldDB" id="A0A2N9IYL1"/>
<name>A0A2N9IYL1_FAGSY</name>
<dbReference type="PANTHER" id="PTHR31415:SF130">
    <property type="entry name" value="NDR1_HIN1-LIKE PROTEIN 6"/>
    <property type="match status" value="1"/>
</dbReference>
<evidence type="ECO:0000256" key="1">
    <source>
        <dbReference type="ARBA" id="ARBA00004167"/>
    </source>
</evidence>
<evidence type="ECO:0000256" key="5">
    <source>
        <dbReference type="SAM" id="Phobius"/>
    </source>
</evidence>
<evidence type="ECO:0000256" key="3">
    <source>
        <dbReference type="ARBA" id="ARBA00022989"/>
    </source>
</evidence>
<keyword evidence="2 5" id="KW-0812">Transmembrane</keyword>
<keyword evidence="4 5" id="KW-0472">Membrane</keyword>
<comment type="subcellular location">
    <subcellularLocation>
        <location evidence="1">Membrane</location>
        <topology evidence="1">Single-pass membrane protein</topology>
    </subcellularLocation>
</comment>
<dbReference type="GO" id="GO:0005886">
    <property type="term" value="C:plasma membrane"/>
    <property type="evidence" value="ECO:0007669"/>
    <property type="project" value="TreeGrafter"/>
</dbReference>
<sequence>MANPEPRPRHSTLLRGIAITLLALIVLVGLAVLITWLVVRPKRIEYIVEDGSIHNFNLTNNHLNATFNFAIRSYNPNSRVSIYYDSIEASVQYEDQTLAFNVVDPFFQPHGNVTRLDVKLTAQYVPLSGSKSKDISHERSSGGIEIIVLLKARIRFRVGAWKSKDRSLIIWCPHVLVRYSRSNNFARTYCDTEL</sequence>
<protein>
    <recommendedName>
        <fullName evidence="6">Late embryogenesis abundant protein LEA-2 subgroup domain-containing protein</fullName>
    </recommendedName>
</protein>
<dbReference type="InterPro" id="IPR004864">
    <property type="entry name" value="LEA_2"/>
</dbReference>
<dbReference type="Pfam" id="PF03168">
    <property type="entry name" value="LEA_2"/>
    <property type="match status" value="1"/>
</dbReference>